<organism evidence="1">
    <name type="scientific">Pyxicephalus adspersus</name>
    <name type="common">African bullfrog</name>
    <dbReference type="NCBI Taxonomy" id="30357"/>
    <lineage>
        <taxon>Eukaryota</taxon>
        <taxon>Metazoa</taxon>
        <taxon>Chordata</taxon>
        <taxon>Craniata</taxon>
        <taxon>Vertebrata</taxon>
        <taxon>Euteleostomi</taxon>
        <taxon>Amphibia</taxon>
        <taxon>Batrachia</taxon>
        <taxon>Anura</taxon>
        <taxon>Neobatrachia</taxon>
        <taxon>Ranoidea</taxon>
        <taxon>Pyxicephalidae</taxon>
        <taxon>Pyxicephalinae</taxon>
        <taxon>Pyxicephalus</taxon>
    </lineage>
</organism>
<evidence type="ECO:0000313" key="1">
    <source>
        <dbReference type="EMBL" id="AWH61129.1"/>
    </source>
</evidence>
<reference evidence="1" key="1">
    <citation type="submission" date="2018-04" db="EMBL/GenBank/DDBJ databases">
        <title>BAC sequences from Pyxicephalus adspersus.</title>
        <authorList>
            <person name="Malone J.H."/>
        </authorList>
    </citation>
    <scope>NUCLEOTIDE SEQUENCE</scope>
</reference>
<proteinExistence type="predicted"/>
<protein>
    <submittedName>
        <fullName evidence="1">Uncharacterized protein</fullName>
    </submittedName>
</protein>
<sequence length="17" mass="1997">MNPGPYPIQVCWITQLH</sequence>
<accession>A0A499QV31</accession>
<name>A0A499QV31_PYXAD</name>
<dbReference type="AlphaFoldDB" id="A0A499QV31"/>
<gene>
    <name evidence="1" type="ORF">maker-92A13-exonerate_protein2genome-gene- 0.12</name>
</gene>
<dbReference type="EMBL" id="MH186047">
    <property type="protein sequence ID" value="AWH61129.1"/>
    <property type="molecule type" value="Genomic_DNA"/>
</dbReference>